<keyword evidence="4" id="KW-1185">Reference proteome</keyword>
<feature type="compositionally biased region" description="Basic residues" evidence="2">
    <location>
        <begin position="93"/>
        <end position="108"/>
    </location>
</feature>
<feature type="region of interest" description="Disordered" evidence="2">
    <location>
        <begin position="304"/>
        <end position="323"/>
    </location>
</feature>
<name>A0A0K6GC60_9AGAM</name>
<feature type="region of interest" description="Disordered" evidence="2">
    <location>
        <begin position="1"/>
        <end position="112"/>
    </location>
</feature>
<reference evidence="3 4" key="1">
    <citation type="submission" date="2015-07" db="EMBL/GenBank/DDBJ databases">
        <authorList>
            <person name="Noorani M."/>
        </authorList>
    </citation>
    <scope>NUCLEOTIDE SEQUENCE [LARGE SCALE GENOMIC DNA]</scope>
    <source>
        <strain evidence="3">BBA 69670</strain>
    </source>
</reference>
<organism evidence="3 4">
    <name type="scientific">Rhizoctonia solani</name>
    <dbReference type="NCBI Taxonomy" id="456999"/>
    <lineage>
        <taxon>Eukaryota</taxon>
        <taxon>Fungi</taxon>
        <taxon>Dikarya</taxon>
        <taxon>Basidiomycota</taxon>
        <taxon>Agaricomycotina</taxon>
        <taxon>Agaricomycetes</taxon>
        <taxon>Cantharellales</taxon>
        <taxon>Ceratobasidiaceae</taxon>
        <taxon>Rhizoctonia</taxon>
    </lineage>
</organism>
<feature type="region of interest" description="Disordered" evidence="2">
    <location>
        <begin position="821"/>
        <end position="865"/>
    </location>
</feature>
<dbReference type="Proteomes" id="UP000044841">
    <property type="component" value="Unassembled WGS sequence"/>
</dbReference>
<sequence length="1356" mass="153631">MPASKRSGPALPRAPKRARPSVDTSDDDTPTRGLVSKAKSALKQMITPTSNSKTRSKEKNNSDHEDDKDEDETDDGSDGEEEPEPVTPAASKGKGKGKAANPRKKKKVKPSDAFNRGFFHALRSATNKYYNQESNLIHLRCAEHHLRKATAEACNEHIENRKELLMALRETQYKMTGREYAQYSQARADEAAAALLNVQKELKALETTRARYQLDTERMRHQLQRAEKEAEEMESRAEQQVDMDRFDAIRRNMMDISVVARPTPNLHRSLTTMDMFKVGINAAGNPAIYDNTFLSMLKKQRDTFNIPEEDPEPPTADTSASADALNEEPAPYVAELLGLKGDRVALKFIQAMRNAFEGQTEEIREKWRKLAQNLIDESVETASFTVKKRRERMKKLFDTFVYQQDEKLERSEYWRDDIFEKYWHSFLIALLSCSHGRDGGPVRVNTFHQWCGDLLWLVGRNLVNQAKQRVGTKVITSGLYARFKNATDRLCVQFELNRVPAPRFWIGALELLMIYQAGIRMSEKYGRASVLQSILCTSIAFHTGARIGSLGWSHKKYLEEEKYMKCGDVRLERMGYGIWDAEISIMNRKGANSASESVRPLNFRLSAVTKTHNLWFDTPTLLLLFLMFRGALQGIKTVKDIFEYEGQYFIIEESMRNEPLFLERSAQGKNLVEGKAASANGLTTSLRALGKHAGFTITTYHAIRRDAANVVSLFLSLSVYETNTQQFALVFGAHIAQLALGHQDGESTLTDHYTKIIFDLPLTEARLGLLDHKLPLAQKACSISCIHSILTWCQMAIHRHKHEGEAVNALLHAGFKFENSATSAGEAGDQPEEDSPDQPPQDTPTSAAPSTKKTSSNPKIVLTEQQKTWVETHGTVQPRTVEIEGYWSELYTLFPPQAIQTHGSKRRDKLGDMKKKYRDDPLCVQNAGRIDEVMELIKQAQDAKNKVVNSLNRQLRAEAASKSNAAEMVNPTVHSTSDVRKAREHLNQLDKVVNIPKPSEQLKRFESIRNMTNIGDGLLSEEFLRRFSSEKTIEELEAIENEEDEEPEDRLADESNEEEAPQEEALQAETPQKDIPEGASKVISSKFKDIDELKVLDVDLIETKKIWMSRIMEPLIIEKWYAQLAAENDGKYPCILCRGLPEELKPMMFIGNKQGQDIFPSRSKLERHEKLVHTAWVDLIHRMLTEDPEIFKCPLEGCSFRTDNVPDVRKHCLEDCEEREYYQGMKEKHDLVQEEKRQDKARFSREKLKAEKEILELQGPGIMLSDNIIEGLEKISTISPEEVLSMASECADDIPQSEIRADLRGLGALAERARASIDEDGVVKDPNASSPMERISSLIVTPDVMAEINARMAKKK</sequence>
<accession>A0A0K6GC60</accession>
<dbReference type="EMBL" id="CYGV01001639">
    <property type="protein sequence ID" value="CUA76202.1"/>
    <property type="molecule type" value="Genomic_DNA"/>
</dbReference>
<evidence type="ECO:0000313" key="4">
    <source>
        <dbReference type="Proteomes" id="UP000044841"/>
    </source>
</evidence>
<feature type="compositionally biased region" description="Acidic residues" evidence="2">
    <location>
        <begin position="1038"/>
        <end position="1048"/>
    </location>
</feature>
<feature type="compositionally biased region" description="Basic and acidic residues" evidence="2">
    <location>
        <begin position="55"/>
        <end position="65"/>
    </location>
</feature>
<keyword evidence="1" id="KW-0175">Coiled coil</keyword>
<proteinExistence type="predicted"/>
<gene>
    <name evidence="3" type="ORF">RSOLAG22IIIB_12119</name>
</gene>
<feature type="coiled-coil region" evidence="1">
    <location>
        <begin position="188"/>
        <end position="243"/>
    </location>
</feature>
<feature type="compositionally biased region" description="Low complexity" evidence="2">
    <location>
        <begin position="843"/>
        <end position="856"/>
    </location>
</feature>
<feature type="region of interest" description="Disordered" evidence="2">
    <location>
        <begin position="1038"/>
        <end position="1077"/>
    </location>
</feature>
<feature type="compositionally biased region" description="Acidic residues" evidence="2">
    <location>
        <begin position="66"/>
        <end position="84"/>
    </location>
</feature>
<evidence type="ECO:0000313" key="3">
    <source>
        <dbReference type="EMBL" id="CUA76202.1"/>
    </source>
</evidence>
<evidence type="ECO:0000256" key="1">
    <source>
        <dbReference type="SAM" id="Coils"/>
    </source>
</evidence>
<evidence type="ECO:0000256" key="2">
    <source>
        <dbReference type="SAM" id="MobiDB-lite"/>
    </source>
</evidence>
<protein>
    <submittedName>
        <fullName evidence="3">Chromosome partition protein MukB</fullName>
    </submittedName>
</protein>